<dbReference type="InterPro" id="IPR019798">
    <property type="entry name" value="Ser_HO-MeTrfase_PLP_BS"/>
</dbReference>
<comment type="caution">
    <text evidence="14">The sequence shown here is derived from an EMBL/GenBank/DDBJ whole genome shotgun (WGS) entry which is preliminary data.</text>
</comment>
<feature type="binding site" evidence="11">
    <location>
        <position position="240"/>
    </location>
    <ligand>
        <name>(6S)-5,6,7,8-tetrahydrofolate</name>
        <dbReference type="ChEBI" id="CHEBI:57453"/>
    </ligand>
</feature>
<dbReference type="GO" id="GO:0030170">
    <property type="term" value="F:pyridoxal phosphate binding"/>
    <property type="evidence" value="ECO:0007669"/>
    <property type="project" value="UniProtKB-UniRule"/>
</dbReference>
<evidence type="ECO:0000256" key="5">
    <source>
        <dbReference type="ARBA" id="ARBA00022490"/>
    </source>
</evidence>
<evidence type="ECO:0000256" key="9">
    <source>
        <dbReference type="ARBA" id="ARBA00022898"/>
    </source>
</evidence>
<feature type="site" description="Plays an important role in substrate specificity" evidence="11">
    <location>
        <position position="225"/>
    </location>
</feature>
<keyword evidence="5 11" id="KW-0963">Cytoplasm</keyword>
<dbReference type="InterPro" id="IPR015424">
    <property type="entry name" value="PyrdxlP-dep_Trfase"/>
</dbReference>
<dbReference type="GO" id="GO:0032259">
    <property type="term" value="P:methylation"/>
    <property type="evidence" value="ECO:0007669"/>
    <property type="project" value="UniProtKB-KW"/>
</dbReference>
<evidence type="ECO:0000256" key="12">
    <source>
        <dbReference type="PIRSR" id="PIRSR000412-50"/>
    </source>
</evidence>
<evidence type="ECO:0000256" key="4">
    <source>
        <dbReference type="ARBA" id="ARBA00011738"/>
    </source>
</evidence>
<evidence type="ECO:0000256" key="1">
    <source>
        <dbReference type="ARBA" id="ARBA00001933"/>
    </source>
</evidence>
<dbReference type="NCBIfam" id="NF000586">
    <property type="entry name" value="PRK00011.1"/>
    <property type="match status" value="1"/>
</dbReference>
<evidence type="ECO:0000256" key="2">
    <source>
        <dbReference type="ARBA" id="ARBA00004496"/>
    </source>
</evidence>
<feature type="binding site" evidence="11">
    <location>
        <position position="117"/>
    </location>
    <ligand>
        <name>(6S)-5,6,7,8-tetrahydrofolate</name>
        <dbReference type="ChEBI" id="CHEBI:57453"/>
    </ligand>
</feature>
<proteinExistence type="inferred from homology"/>
<comment type="similarity">
    <text evidence="3 11">Belongs to the SHMT family.</text>
</comment>
<protein>
    <recommendedName>
        <fullName evidence="11">Serine hydroxymethyltransferase</fullName>
        <shortName evidence="11">SHMT</shortName>
        <shortName evidence="11">Serine methylase</shortName>
        <ecNumber evidence="11">2.1.2.1</ecNumber>
    </recommendedName>
</protein>
<feature type="binding site" evidence="11">
    <location>
        <begin position="121"/>
        <end position="123"/>
    </location>
    <ligand>
        <name>(6S)-5,6,7,8-tetrahydrofolate</name>
        <dbReference type="ChEBI" id="CHEBI:57453"/>
    </ligand>
</feature>
<evidence type="ECO:0000256" key="8">
    <source>
        <dbReference type="ARBA" id="ARBA00022679"/>
    </source>
</evidence>
<sequence length="415" mass="45616">MMTKNFLDPQLAKAVSGEEERQRHNIELVASENFVSKAVRQAQGSVLTNKYSEGYPGKRYYGGNEYIDIAENLAIERAKELFGVSYANVQPHSGSSANFEAYMAFLHPGDKILGMNLDSGGHLTHGASVSFSGKMYEAQSYKVDSETELLDYDAILKQAKEFKPNLIIAGASAYSRTIDFQAFRDIADEVNAYLMVDIAHIAGLIAAGLHPSPVGLADIITTTTHKTLRGPRGGMILADEKYAKRINSAVFPGSQGGPLDHVVAAKAAAFYEDLQPDFKTYSAQIIKNAKTMADAFSKEPDVRVVSGGTDNHMFTLDLTKTGLNGRQVQDLLDSVSITLNREALPNEKRSPFVTSGVRIGTPAMTTKGLKENEMLQIEHLIMRAIHAHDDKNELTKIKRDVFDLMDKFPFDSNPF</sequence>
<evidence type="ECO:0000313" key="15">
    <source>
        <dbReference type="Proteomes" id="UP000003346"/>
    </source>
</evidence>
<dbReference type="InterPro" id="IPR039429">
    <property type="entry name" value="SHMT-like_dom"/>
</dbReference>
<organism evidence="14 15">
    <name type="scientific">Oenococcus oeni ATCC BAA-1163</name>
    <dbReference type="NCBI Taxonomy" id="379360"/>
    <lineage>
        <taxon>Bacteria</taxon>
        <taxon>Bacillati</taxon>
        <taxon>Bacillota</taxon>
        <taxon>Bacilli</taxon>
        <taxon>Lactobacillales</taxon>
        <taxon>Lactobacillaceae</taxon>
        <taxon>Oenococcus</taxon>
    </lineage>
</organism>
<keyword evidence="6 11" id="KW-0554">One-carbon metabolism</keyword>
<dbReference type="GO" id="GO:0035999">
    <property type="term" value="P:tetrahydrofolate interconversion"/>
    <property type="evidence" value="ECO:0007669"/>
    <property type="project" value="UniProtKB-UniRule"/>
</dbReference>
<comment type="function">
    <text evidence="10">Catalyzes the reversible interconversion of serine and glycine with tetrahydrofolate (THF) serving as the one-carbon carrier. This reaction serves as the major source of one-carbon groups required for the biosynthesis of purines, thymidylate, methionine, and other important biomolecules. Also exhibits THF-independent aldolase activity toward beta-hydroxyamino acids, producing glycine and aldehydes, via a retro-aldol mechanism. Thus, is able to catalyze the cleavage of L-allo-threonine.</text>
</comment>
<comment type="catalytic activity">
    <reaction evidence="11">
        <text>(6R)-5,10-methylene-5,6,7,8-tetrahydrofolate + glycine + H2O = (6S)-5,6,7,8-tetrahydrofolate + L-serine</text>
        <dbReference type="Rhea" id="RHEA:15481"/>
        <dbReference type="ChEBI" id="CHEBI:15377"/>
        <dbReference type="ChEBI" id="CHEBI:15636"/>
        <dbReference type="ChEBI" id="CHEBI:33384"/>
        <dbReference type="ChEBI" id="CHEBI:57305"/>
        <dbReference type="ChEBI" id="CHEBI:57453"/>
        <dbReference type="EC" id="2.1.2.1"/>
    </reaction>
</comment>
<comment type="pathway">
    <text evidence="11">One-carbon metabolism; tetrahydrofolate interconversion.</text>
</comment>
<dbReference type="HAMAP" id="MF_00051">
    <property type="entry name" value="SHMT"/>
    <property type="match status" value="1"/>
</dbReference>
<keyword evidence="8 11" id="KW-0808">Transferase</keyword>
<dbReference type="Pfam" id="PF00464">
    <property type="entry name" value="SHMT"/>
    <property type="match status" value="1"/>
</dbReference>
<dbReference type="Gene3D" id="3.90.1150.10">
    <property type="entry name" value="Aspartate Aminotransferase, domain 1"/>
    <property type="match status" value="1"/>
</dbReference>
<dbReference type="HOGENOM" id="CLU_022477_2_1_9"/>
<dbReference type="UniPathway" id="UPA00288">
    <property type="reaction ID" value="UER01023"/>
</dbReference>
<dbReference type="EC" id="2.1.2.1" evidence="11"/>
<dbReference type="InterPro" id="IPR001085">
    <property type="entry name" value="Ser_HO-MeTrfase"/>
</dbReference>
<dbReference type="GO" id="GO:0008168">
    <property type="term" value="F:methyltransferase activity"/>
    <property type="evidence" value="ECO:0007669"/>
    <property type="project" value="UniProtKB-KW"/>
</dbReference>
<evidence type="ECO:0000256" key="3">
    <source>
        <dbReference type="ARBA" id="ARBA00006376"/>
    </source>
</evidence>
<comment type="pathway">
    <text evidence="11">Amino-acid biosynthesis; glycine biosynthesis; glycine from L-serine: step 1/1.</text>
</comment>
<accession>A0NJU0</accession>
<feature type="modified residue" description="N6-(pyridoxal phosphate)lysine" evidence="11 12">
    <location>
        <position position="226"/>
    </location>
</feature>
<evidence type="ECO:0000256" key="11">
    <source>
        <dbReference type="HAMAP-Rule" id="MF_00051"/>
    </source>
</evidence>
<dbReference type="GO" id="GO:0005829">
    <property type="term" value="C:cytosol"/>
    <property type="evidence" value="ECO:0007669"/>
    <property type="project" value="TreeGrafter"/>
</dbReference>
<dbReference type="InterPro" id="IPR015421">
    <property type="entry name" value="PyrdxlP-dep_Trfase_major"/>
</dbReference>
<dbReference type="PANTHER" id="PTHR11680:SF35">
    <property type="entry name" value="SERINE HYDROXYMETHYLTRANSFERASE 1"/>
    <property type="match status" value="1"/>
</dbReference>
<evidence type="ECO:0000256" key="7">
    <source>
        <dbReference type="ARBA" id="ARBA00022605"/>
    </source>
</evidence>
<dbReference type="InterPro" id="IPR015422">
    <property type="entry name" value="PyrdxlP-dep_Trfase_small"/>
</dbReference>
<dbReference type="EMBL" id="AAUV01000055">
    <property type="protein sequence ID" value="EAV39208.1"/>
    <property type="molecule type" value="Genomic_DNA"/>
</dbReference>
<evidence type="ECO:0000259" key="13">
    <source>
        <dbReference type="Pfam" id="PF00464"/>
    </source>
</evidence>
<comment type="subunit">
    <text evidence="4 11">Homodimer.</text>
</comment>
<dbReference type="Gene3D" id="3.40.640.10">
    <property type="entry name" value="Type I PLP-dependent aspartate aminotransferase-like (Major domain)"/>
    <property type="match status" value="1"/>
</dbReference>
<keyword evidence="9 11" id="KW-0663">Pyridoxal phosphate</keyword>
<evidence type="ECO:0000256" key="6">
    <source>
        <dbReference type="ARBA" id="ARBA00022563"/>
    </source>
</evidence>
<evidence type="ECO:0000256" key="10">
    <source>
        <dbReference type="ARBA" id="ARBA00054606"/>
    </source>
</evidence>
<keyword evidence="14" id="KW-0489">Methyltransferase</keyword>
<dbReference type="FunFam" id="3.40.640.10:FF:000001">
    <property type="entry name" value="Serine hydroxymethyltransferase"/>
    <property type="match status" value="1"/>
</dbReference>
<comment type="subcellular location">
    <subcellularLocation>
        <location evidence="2 11">Cytoplasm</location>
    </subcellularLocation>
</comment>
<feature type="domain" description="Serine hydroxymethyltransferase-like" evidence="13">
    <location>
        <begin position="7"/>
        <end position="381"/>
    </location>
</feature>
<dbReference type="GO" id="GO:0004372">
    <property type="term" value="F:glycine hydroxymethyltransferase activity"/>
    <property type="evidence" value="ECO:0007669"/>
    <property type="project" value="UniProtKB-UniRule"/>
</dbReference>
<dbReference type="PROSITE" id="PS00096">
    <property type="entry name" value="SHMT"/>
    <property type="match status" value="1"/>
</dbReference>
<gene>
    <name evidence="11 14" type="primary">glyA</name>
    <name evidence="14" type="ORF">OENOO_60019</name>
</gene>
<dbReference type="InterPro" id="IPR049943">
    <property type="entry name" value="Ser_HO-MeTrfase-like"/>
</dbReference>
<reference evidence="14 15" key="1">
    <citation type="submission" date="2006-11" db="EMBL/GenBank/DDBJ databases">
        <authorList>
            <consortium name="Laboratoire de Microbiologie (Universite Bourgogne)"/>
            <consortium name="GENOME Express"/>
            <consortium name="UMR Oenologie Ampelologie (Universite Bordeaux 2)"/>
            <person name="Guzzo J."/>
        </authorList>
    </citation>
    <scope>NUCLEOTIDE SEQUENCE [LARGE SCALE GENOMIC DNA]</scope>
    <source>
        <strain evidence="14 15">ATCC BAA-1163</strain>
    </source>
</reference>
<evidence type="ECO:0000313" key="14">
    <source>
        <dbReference type="EMBL" id="EAV39208.1"/>
    </source>
</evidence>
<dbReference type="GO" id="GO:0019264">
    <property type="term" value="P:glycine biosynthetic process from serine"/>
    <property type="evidence" value="ECO:0007669"/>
    <property type="project" value="UniProtKB-UniRule"/>
</dbReference>
<dbReference type="PANTHER" id="PTHR11680">
    <property type="entry name" value="SERINE HYDROXYMETHYLTRANSFERASE"/>
    <property type="match status" value="1"/>
</dbReference>
<name>A0NJU0_OENOE</name>
<feature type="binding site" evidence="11">
    <location>
        <begin position="350"/>
        <end position="352"/>
    </location>
    <ligand>
        <name>(6S)-5,6,7,8-tetrahydrofolate</name>
        <dbReference type="ChEBI" id="CHEBI:57453"/>
    </ligand>
</feature>
<dbReference type="PIRSF" id="PIRSF000412">
    <property type="entry name" value="SHMT"/>
    <property type="match status" value="1"/>
</dbReference>
<dbReference type="CDD" id="cd00378">
    <property type="entry name" value="SHMT"/>
    <property type="match status" value="1"/>
</dbReference>
<dbReference type="SUPFAM" id="SSF53383">
    <property type="entry name" value="PLP-dependent transferases"/>
    <property type="match status" value="1"/>
</dbReference>
<dbReference type="UniPathway" id="UPA00193"/>
<dbReference type="AlphaFoldDB" id="A0NJU0"/>
<dbReference type="Proteomes" id="UP000003346">
    <property type="component" value="Unassembled WGS sequence"/>
</dbReference>
<keyword evidence="7 11" id="KW-0028">Amino-acid biosynthesis</keyword>
<comment type="cofactor">
    <cofactor evidence="1 11 12">
        <name>pyridoxal 5'-phosphate</name>
        <dbReference type="ChEBI" id="CHEBI:597326"/>
    </cofactor>
</comment>